<evidence type="ECO:0000313" key="2">
    <source>
        <dbReference type="EMBL" id="EPS39584.1"/>
    </source>
</evidence>
<dbReference type="AlphaFoldDB" id="S8A9M6"/>
<feature type="chain" id="PRO_5004560444" description="F-box domain-containing protein" evidence="1">
    <location>
        <begin position="20"/>
        <end position="236"/>
    </location>
</feature>
<proteinExistence type="predicted"/>
<keyword evidence="3" id="KW-1185">Reference proteome</keyword>
<feature type="signal peptide" evidence="1">
    <location>
        <begin position="1"/>
        <end position="19"/>
    </location>
</feature>
<protein>
    <recommendedName>
        <fullName evidence="4">F-box domain-containing protein</fullName>
    </recommendedName>
</protein>
<reference evidence="3" key="2">
    <citation type="submission" date="2013-04" db="EMBL/GenBank/DDBJ databases">
        <title>Genomic mechanisms accounting for the adaptation to parasitism in nematode-trapping fungi.</title>
        <authorList>
            <person name="Ahren D.G."/>
        </authorList>
    </citation>
    <scope>NUCLEOTIDE SEQUENCE [LARGE SCALE GENOMIC DNA]</scope>
    <source>
        <strain evidence="3">CBS 200.50</strain>
    </source>
</reference>
<dbReference type="HOGENOM" id="CLU_1175390_0_0_1"/>
<reference evidence="2 3" key="1">
    <citation type="journal article" date="2013" name="PLoS Genet.">
        <title>Genomic mechanisms accounting for the adaptation to parasitism in nematode-trapping fungi.</title>
        <authorList>
            <person name="Meerupati T."/>
            <person name="Andersson K.M."/>
            <person name="Friman E."/>
            <person name="Kumar D."/>
            <person name="Tunlid A."/>
            <person name="Ahren D."/>
        </authorList>
    </citation>
    <scope>NUCLEOTIDE SEQUENCE [LARGE SCALE GENOMIC DNA]</scope>
    <source>
        <strain evidence="2 3">CBS 200.50</strain>
    </source>
</reference>
<sequence length="236" mass="27081">MAAALRALSLPELLTPILAFAHDAIKSSTNCEPLATAFLFRTRMVSRLWCSVIDTAPLLQTRTYRNPRMRTNNEDWTICEAFVGFAIQTILADYLKRESRDFSAWKNSLEFCAPGFPDNVFITQPVVTEVALYFDAEGDPEWTSAFYNLRYDSQSWPDVLWEGHRAFLRRAEGITAKLVMDTVKSVIECWYGSRADFSQFGVTTQFPVPQGLLDKYKLWEREYSLMPISDTKLETI</sequence>
<dbReference type="OrthoDB" id="5277754at2759"/>
<evidence type="ECO:0000313" key="3">
    <source>
        <dbReference type="Proteomes" id="UP000015100"/>
    </source>
</evidence>
<evidence type="ECO:0008006" key="4">
    <source>
        <dbReference type="Google" id="ProtNLM"/>
    </source>
</evidence>
<comment type="caution">
    <text evidence="2">The sequence shown here is derived from an EMBL/GenBank/DDBJ whole genome shotgun (WGS) entry which is preliminary data.</text>
</comment>
<keyword evidence="1" id="KW-0732">Signal</keyword>
<name>S8A9M6_DACHA</name>
<gene>
    <name evidence="2" type="ORF">H072_6683</name>
</gene>
<dbReference type="Proteomes" id="UP000015100">
    <property type="component" value="Unassembled WGS sequence"/>
</dbReference>
<dbReference type="EMBL" id="AQGS01000467">
    <property type="protein sequence ID" value="EPS39584.1"/>
    <property type="molecule type" value="Genomic_DNA"/>
</dbReference>
<organism evidence="2 3">
    <name type="scientific">Dactylellina haptotyla (strain CBS 200.50)</name>
    <name type="common">Nematode-trapping fungus</name>
    <name type="synonym">Monacrosporium haptotylum</name>
    <dbReference type="NCBI Taxonomy" id="1284197"/>
    <lineage>
        <taxon>Eukaryota</taxon>
        <taxon>Fungi</taxon>
        <taxon>Dikarya</taxon>
        <taxon>Ascomycota</taxon>
        <taxon>Pezizomycotina</taxon>
        <taxon>Orbiliomycetes</taxon>
        <taxon>Orbiliales</taxon>
        <taxon>Orbiliaceae</taxon>
        <taxon>Dactylellina</taxon>
    </lineage>
</organism>
<accession>S8A9M6</accession>
<evidence type="ECO:0000256" key="1">
    <source>
        <dbReference type="SAM" id="SignalP"/>
    </source>
</evidence>